<keyword evidence="6" id="KW-0418">Kinase</keyword>
<dbReference type="PANTHER" id="PTHR24421">
    <property type="entry name" value="NITRATE/NITRITE SENSOR PROTEIN NARX-RELATED"/>
    <property type="match status" value="1"/>
</dbReference>
<evidence type="ECO:0000256" key="7">
    <source>
        <dbReference type="ARBA" id="ARBA00022840"/>
    </source>
</evidence>
<dbReference type="InterPro" id="IPR003594">
    <property type="entry name" value="HATPase_dom"/>
</dbReference>
<feature type="region of interest" description="Disordered" evidence="9">
    <location>
        <begin position="245"/>
        <end position="265"/>
    </location>
</feature>
<keyword evidence="5" id="KW-0547">Nucleotide-binding</keyword>
<dbReference type="InterPro" id="IPR036890">
    <property type="entry name" value="HATPase_C_sf"/>
</dbReference>
<name>A0ABN2XBM8_9ACTN</name>
<dbReference type="SUPFAM" id="SSF55874">
    <property type="entry name" value="ATPase domain of HSP90 chaperone/DNA topoisomerase II/histidine kinase"/>
    <property type="match status" value="1"/>
</dbReference>
<comment type="caution">
    <text evidence="11">The sequence shown here is derived from an EMBL/GenBank/DDBJ whole genome shotgun (WGS) entry which is preliminary data.</text>
</comment>
<dbReference type="Pfam" id="PF02518">
    <property type="entry name" value="HATPase_c"/>
    <property type="match status" value="1"/>
</dbReference>
<dbReference type="InterPro" id="IPR011712">
    <property type="entry name" value="Sig_transdc_His_kin_sub3_dim/P"/>
</dbReference>
<evidence type="ECO:0000256" key="4">
    <source>
        <dbReference type="ARBA" id="ARBA00022679"/>
    </source>
</evidence>
<evidence type="ECO:0000313" key="11">
    <source>
        <dbReference type="EMBL" id="GAA2107225.1"/>
    </source>
</evidence>
<evidence type="ECO:0000256" key="8">
    <source>
        <dbReference type="ARBA" id="ARBA00023012"/>
    </source>
</evidence>
<protein>
    <recommendedName>
        <fullName evidence="2">histidine kinase</fullName>
        <ecNumber evidence="2">2.7.13.3</ecNumber>
    </recommendedName>
</protein>
<evidence type="ECO:0000256" key="2">
    <source>
        <dbReference type="ARBA" id="ARBA00012438"/>
    </source>
</evidence>
<feature type="domain" description="Histidine kinase/HSP90-like ATPase" evidence="10">
    <location>
        <begin position="290"/>
        <end position="389"/>
    </location>
</feature>
<dbReference type="EC" id="2.7.13.3" evidence="2"/>
<proteinExistence type="predicted"/>
<evidence type="ECO:0000256" key="9">
    <source>
        <dbReference type="SAM" id="MobiDB-lite"/>
    </source>
</evidence>
<accession>A0ABN2XBM8</accession>
<gene>
    <name evidence="11" type="ORF">GCM10009759_46100</name>
</gene>
<evidence type="ECO:0000313" key="12">
    <source>
        <dbReference type="Proteomes" id="UP001500897"/>
    </source>
</evidence>
<organism evidence="11 12">
    <name type="scientific">Kitasatospora saccharophila</name>
    <dbReference type="NCBI Taxonomy" id="407973"/>
    <lineage>
        <taxon>Bacteria</taxon>
        <taxon>Bacillati</taxon>
        <taxon>Actinomycetota</taxon>
        <taxon>Actinomycetes</taxon>
        <taxon>Kitasatosporales</taxon>
        <taxon>Streptomycetaceae</taxon>
        <taxon>Kitasatospora</taxon>
    </lineage>
</organism>
<dbReference type="Pfam" id="PF07730">
    <property type="entry name" value="HisKA_3"/>
    <property type="match status" value="1"/>
</dbReference>
<comment type="catalytic activity">
    <reaction evidence="1">
        <text>ATP + protein L-histidine = ADP + protein N-phospho-L-histidine.</text>
        <dbReference type="EC" id="2.7.13.3"/>
    </reaction>
</comment>
<feature type="region of interest" description="Disordered" evidence="9">
    <location>
        <begin position="332"/>
        <end position="354"/>
    </location>
</feature>
<feature type="region of interest" description="Disordered" evidence="9">
    <location>
        <begin position="367"/>
        <end position="479"/>
    </location>
</feature>
<dbReference type="SMART" id="SM00387">
    <property type="entry name" value="HATPase_c"/>
    <property type="match status" value="1"/>
</dbReference>
<feature type="compositionally biased region" description="Pro residues" evidence="9">
    <location>
        <begin position="336"/>
        <end position="346"/>
    </location>
</feature>
<evidence type="ECO:0000256" key="5">
    <source>
        <dbReference type="ARBA" id="ARBA00022741"/>
    </source>
</evidence>
<keyword evidence="7" id="KW-0067">ATP-binding</keyword>
<evidence type="ECO:0000256" key="6">
    <source>
        <dbReference type="ARBA" id="ARBA00022777"/>
    </source>
</evidence>
<evidence type="ECO:0000259" key="10">
    <source>
        <dbReference type="SMART" id="SM00387"/>
    </source>
</evidence>
<dbReference type="Proteomes" id="UP001500897">
    <property type="component" value="Unassembled WGS sequence"/>
</dbReference>
<dbReference type="RefSeq" id="WP_344554479.1">
    <property type="nucleotide sequence ID" value="NZ_BAAANS010000032.1"/>
</dbReference>
<keyword evidence="3" id="KW-0597">Phosphoprotein</keyword>
<dbReference type="PANTHER" id="PTHR24421:SF10">
    <property type="entry name" value="NITRATE_NITRITE SENSOR PROTEIN NARQ"/>
    <property type="match status" value="1"/>
</dbReference>
<evidence type="ECO:0000256" key="3">
    <source>
        <dbReference type="ARBA" id="ARBA00022553"/>
    </source>
</evidence>
<keyword evidence="8" id="KW-0902">Two-component regulatory system</keyword>
<evidence type="ECO:0000256" key="1">
    <source>
        <dbReference type="ARBA" id="ARBA00000085"/>
    </source>
</evidence>
<keyword evidence="12" id="KW-1185">Reference proteome</keyword>
<dbReference type="Gene3D" id="3.30.565.10">
    <property type="entry name" value="Histidine kinase-like ATPase, C-terminal domain"/>
    <property type="match status" value="1"/>
</dbReference>
<dbReference type="InterPro" id="IPR050482">
    <property type="entry name" value="Sensor_HK_TwoCompSys"/>
</dbReference>
<dbReference type="EMBL" id="BAAANS010000032">
    <property type="protein sequence ID" value="GAA2107225.1"/>
    <property type="molecule type" value="Genomic_DNA"/>
</dbReference>
<dbReference type="CDD" id="cd16917">
    <property type="entry name" value="HATPase_UhpB-NarQ-NarX-like"/>
    <property type="match status" value="1"/>
</dbReference>
<sequence length="479" mass="49381">MGRPQQHPGSAAAPDGAPWTRTDALVAVAAGVIDATANLLFSAADGERGPGLPGFLFGLLAALPLLFRRGRPVPALAATLVLSVAADLCGPGKPHFGVVLTIATYSVARVSGPATTGAAVLATSVATVLGQGHFRPPAWDVAVSAPCSALLVAAAGLAVARWQREVAANRQLLADRAVAEERRRIARELHDIVAHHITTMQLMAGGARANLADPEVVRDALVTLESSGRLALREMRQLLDVLRAGDEPDTAPPAPQPGTDDLPRLLEDSRRAGLPADLTVHGEVRPLPPALGLTVYRIVQEALTNTRKHAGPTRATVLLSYAPDLLTLHIRDHGPGPGPGHAPAHPPTERGGHGLIGMRERTALHGGTLTATPHPAGGFAVHAELPLPPEEPPPTTPPATSTEQPVLAGEFASPVAAPPAPSAESPLGPDESAVLPAPAGEPTTQPSEPPFLAGEFTSPSAEPPRAVRESAALPVEVLR</sequence>
<feature type="compositionally biased region" description="Pro residues" evidence="9">
    <location>
        <begin position="386"/>
        <end position="397"/>
    </location>
</feature>
<reference evidence="11 12" key="1">
    <citation type="journal article" date="2019" name="Int. J. Syst. Evol. Microbiol.">
        <title>The Global Catalogue of Microorganisms (GCM) 10K type strain sequencing project: providing services to taxonomists for standard genome sequencing and annotation.</title>
        <authorList>
            <consortium name="The Broad Institute Genomics Platform"/>
            <consortium name="The Broad Institute Genome Sequencing Center for Infectious Disease"/>
            <person name="Wu L."/>
            <person name="Ma J."/>
        </authorList>
    </citation>
    <scope>NUCLEOTIDE SEQUENCE [LARGE SCALE GENOMIC DNA]</scope>
    <source>
        <strain evidence="11 12">JCM 14559</strain>
    </source>
</reference>
<keyword evidence="4" id="KW-0808">Transferase</keyword>
<dbReference type="Gene3D" id="1.20.5.1930">
    <property type="match status" value="1"/>
</dbReference>